<gene>
    <name evidence="4" type="ORF">M6B22_16395</name>
</gene>
<evidence type="ECO:0000256" key="2">
    <source>
        <dbReference type="ARBA" id="ARBA00023235"/>
    </source>
</evidence>
<evidence type="ECO:0000256" key="1">
    <source>
        <dbReference type="ARBA" id="ARBA00010523"/>
    </source>
</evidence>
<accession>A0ABY7JUQ3</accession>
<dbReference type="SUPFAM" id="SSF53697">
    <property type="entry name" value="SIS domain"/>
    <property type="match status" value="1"/>
</dbReference>
<protein>
    <recommendedName>
        <fullName evidence="3">Bifunctional glucose-6-phosphate/mannose-6-phosphate isomerase C-terminal domain-containing protein</fullName>
    </recommendedName>
</protein>
<evidence type="ECO:0000313" key="4">
    <source>
        <dbReference type="EMBL" id="WAX56104.1"/>
    </source>
</evidence>
<dbReference type="Gene3D" id="3.40.50.10490">
    <property type="entry name" value="Glucose-6-phosphate isomerase like protein, domain 1"/>
    <property type="match status" value="1"/>
</dbReference>
<dbReference type="InterPro" id="IPR046348">
    <property type="entry name" value="SIS_dom_sf"/>
</dbReference>
<keyword evidence="2" id="KW-0413">Isomerase</keyword>
<dbReference type="Pfam" id="PF10432">
    <property type="entry name" value="bact-PGI_C"/>
    <property type="match status" value="1"/>
</dbReference>
<dbReference type="InterPro" id="IPR019490">
    <property type="entry name" value="Glu6P/Mann6P_isomerase_C"/>
</dbReference>
<dbReference type="EMBL" id="CP097463">
    <property type="protein sequence ID" value="WAX56104.1"/>
    <property type="molecule type" value="Genomic_DNA"/>
</dbReference>
<organism evidence="4 5">
    <name type="scientific">Jatrophihabitans cynanchi</name>
    <dbReference type="NCBI Taxonomy" id="2944128"/>
    <lineage>
        <taxon>Bacteria</taxon>
        <taxon>Bacillati</taxon>
        <taxon>Actinomycetota</taxon>
        <taxon>Actinomycetes</taxon>
        <taxon>Jatrophihabitantales</taxon>
        <taxon>Jatrophihabitantaceae</taxon>
        <taxon>Jatrophihabitans</taxon>
    </lineage>
</organism>
<evidence type="ECO:0000313" key="5">
    <source>
        <dbReference type="Proteomes" id="UP001164693"/>
    </source>
</evidence>
<dbReference type="Proteomes" id="UP001164693">
    <property type="component" value="Chromosome"/>
</dbReference>
<reference evidence="4" key="1">
    <citation type="submission" date="2022-05" db="EMBL/GenBank/DDBJ databases">
        <title>Jatrophihabitans sp. SB3-54 whole genome sequence.</title>
        <authorList>
            <person name="Suh M.K."/>
            <person name="Eom M.K."/>
            <person name="Kim J.S."/>
            <person name="Kim H.S."/>
            <person name="Do H.E."/>
            <person name="Shin Y.K."/>
            <person name="Lee J.-S."/>
        </authorList>
    </citation>
    <scope>NUCLEOTIDE SEQUENCE</scope>
    <source>
        <strain evidence="4">SB3-54</strain>
    </source>
</reference>
<evidence type="ECO:0000259" key="3">
    <source>
        <dbReference type="Pfam" id="PF10432"/>
    </source>
</evidence>
<keyword evidence="5" id="KW-1185">Reference proteome</keyword>
<name>A0ABY7JUQ3_9ACTN</name>
<sequence length="384" mass="39415">MSFDEALLDDEDALLRRDGQGLLWALATAGAQVRRAIESAEEFGLDRLRGELPRALLIATDAPPSVTVRVVTRLSCEQAPALAWHGVQLPRWAGPADALLIGAVDGRHPRLVALAEQGARRGLAMAVVAPQDSQVAAAAGRAPVHHLATDLNVRAFRWAVLTPLLQALDALGVHAVPPALLHEVADALDQTAEVCRPGSDLFTNPAKALAAEFADTQPLIAGAGALAGVAARAIADSLQLCAGVPAVAVSLPDGMARAGAVLRGAGPSPIGTGDDFFRDRTDDVVRERGRLLVVGDDGTADDPELGPRSGAQIQLDEVAARRAAAALHALAAELGLRSSSVDVPQGAPLARFAAAAAFGDFTAGYLALGLGLDPGAATPGELPH</sequence>
<comment type="similarity">
    <text evidence="1">Belongs to the PGI/PMI family.</text>
</comment>
<proteinExistence type="inferred from homology"/>
<feature type="domain" description="Bifunctional glucose-6-phosphate/mannose-6-phosphate isomerase C-terminal" evidence="3">
    <location>
        <begin position="203"/>
        <end position="376"/>
    </location>
</feature>
<dbReference type="RefSeq" id="WP_269442632.1">
    <property type="nucleotide sequence ID" value="NZ_CP097463.1"/>
</dbReference>